<feature type="compositionally biased region" description="Basic and acidic residues" evidence="1">
    <location>
        <begin position="112"/>
        <end position="124"/>
    </location>
</feature>
<dbReference type="Proteomes" id="UP001213681">
    <property type="component" value="Unassembled WGS sequence"/>
</dbReference>
<dbReference type="AlphaFoldDB" id="A0AAD6C7D5"/>
<dbReference type="RefSeq" id="XP_056766946.1">
    <property type="nucleotide sequence ID" value="XM_056908328.1"/>
</dbReference>
<feature type="compositionally biased region" description="Polar residues" evidence="1">
    <location>
        <begin position="140"/>
        <end position="154"/>
    </location>
</feature>
<comment type="caution">
    <text evidence="2">The sequence shown here is derived from an EMBL/GenBank/DDBJ whole genome shotgun (WGS) entry which is preliminary data.</text>
</comment>
<organism evidence="2 3">
    <name type="scientific">Penicillium daleae</name>
    <dbReference type="NCBI Taxonomy" id="63821"/>
    <lineage>
        <taxon>Eukaryota</taxon>
        <taxon>Fungi</taxon>
        <taxon>Dikarya</taxon>
        <taxon>Ascomycota</taxon>
        <taxon>Pezizomycotina</taxon>
        <taxon>Eurotiomycetes</taxon>
        <taxon>Eurotiomycetidae</taxon>
        <taxon>Eurotiales</taxon>
        <taxon>Aspergillaceae</taxon>
        <taxon>Penicillium</taxon>
    </lineage>
</organism>
<reference evidence="2" key="1">
    <citation type="submission" date="2022-12" db="EMBL/GenBank/DDBJ databases">
        <authorList>
            <person name="Petersen C."/>
        </authorList>
    </citation>
    <scope>NUCLEOTIDE SEQUENCE</scope>
    <source>
        <strain evidence="2">IBT 16125</strain>
    </source>
</reference>
<name>A0AAD6C7D5_9EURO</name>
<dbReference type="GeneID" id="81598571"/>
<evidence type="ECO:0000256" key="1">
    <source>
        <dbReference type="SAM" id="MobiDB-lite"/>
    </source>
</evidence>
<evidence type="ECO:0000313" key="3">
    <source>
        <dbReference type="Proteomes" id="UP001213681"/>
    </source>
</evidence>
<feature type="region of interest" description="Disordered" evidence="1">
    <location>
        <begin position="112"/>
        <end position="186"/>
    </location>
</feature>
<evidence type="ECO:0000313" key="2">
    <source>
        <dbReference type="EMBL" id="KAJ5453990.1"/>
    </source>
</evidence>
<feature type="compositionally biased region" description="Polar residues" evidence="1">
    <location>
        <begin position="28"/>
        <end position="44"/>
    </location>
</feature>
<dbReference type="EMBL" id="JAPVEA010000005">
    <property type="protein sequence ID" value="KAJ5453990.1"/>
    <property type="molecule type" value="Genomic_DNA"/>
</dbReference>
<sequence length="206" mass="23508">MLWAVRHSPIPKKEDDVQEIEEVPIGKESSSLAENTGTSSTVRQHSILRKSINTAATRARGQFTPRKHIDFSLGISDMSSNDIIGDVFKDRDVRVDDVVRTTNCKTQERRIQEAMEKEQGERCSHGLSSRMSSRHRRPTYLSSPSRSRPSTEAPSFTNRNSSTRNRFFRRRPSVTHDRDDLMEQGRVDSLLPAAVVQAMQEQQQQQ</sequence>
<accession>A0AAD6C7D5</accession>
<gene>
    <name evidence="2" type="ORF">N7458_004946</name>
</gene>
<feature type="compositionally biased region" description="Low complexity" evidence="1">
    <location>
        <begin position="155"/>
        <end position="165"/>
    </location>
</feature>
<proteinExistence type="predicted"/>
<reference evidence="2" key="2">
    <citation type="journal article" date="2023" name="IMA Fungus">
        <title>Comparative genomic study of the Penicillium genus elucidates a diverse pangenome and 15 lateral gene transfer events.</title>
        <authorList>
            <person name="Petersen C."/>
            <person name="Sorensen T."/>
            <person name="Nielsen M.R."/>
            <person name="Sondergaard T.E."/>
            <person name="Sorensen J.L."/>
            <person name="Fitzpatrick D.A."/>
            <person name="Frisvad J.C."/>
            <person name="Nielsen K.L."/>
        </authorList>
    </citation>
    <scope>NUCLEOTIDE SEQUENCE</scope>
    <source>
        <strain evidence="2">IBT 16125</strain>
    </source>
</reference>
<protein>
    <submittedName>
        <fullName evidence="2">Uncharacterized protein</fullName>
    </submittedName>
</protein>
<keyword evidence="3" id="KW-1185">Reference proteome</keyword>
<feature type="region of interest" description="Disordered" evidence="1">
    <location>
        <begin position="14"/>
        <end position="44"/>
    </location>
</feature>
<feature type="compositionally biased region" description="Basic and acidic residues" evidence="1">
    <location>
        <begin position="174"/>
        <end position="186"/>
    </location>
</feature>